<feature type="non-terminal residue" evidence="3">
    <location>
        <position position="1"/>
    </location>
</feature>
<reference evidence="3" key="2">
    <citation type="submission" date="2022-01" db="EMBL/GenBank/DDBJ databases">
        <authorList>
            <person name="Yamashiro T."/>
            <person name="Shiraishi A."/>
            <person name="Satake H."/>
            <person name="Nakayama K."/>
        </authorList>
    </citation>
    <scope>NUCLEOTIDE SEQUENCE</scope>
</reference>
<dbReference type="InterPro" id="IPR054722">
    <property type="entry name" value="PolX-like_BBD"/>
</dbReference>
<sequence length="257" mass="29236">KARNFIFLMIILLIKETVIQEDAGIEGIPHRLEKHRSLTFGNSKQDNGNCIDVSSKANDCHNGYVLPDVAVETSGVERSKDIKSQLQQMQIELSSSLCLWRSKKHDDNEPALLLASFDNGGEVGEVFLNKERVFPELRTQEDEVRRSSIWYLDTRASNHMTGDKDKFRDLNEIVHGYIKFGNESKVRIEGKGSIVFQCKNGELQKLDEVYYIPDLFSNIISLGQLAEGGDEIKIKDQFLWVHDTIGNLLVKVRRSPN</sequence>
<feature type="chain" id="PRO_5047008246" description="Retrovirus-related Pol polyprotein from transposon TNT 1-94-like beta-barrel domain-containing protein" evidence="1">
    <location>
        <begin position="21"/>
        <end position="257"/>
    </location>
</feature>
<comment type="caution">
    <text evidence="3">The sequence shown here is derived from an EMBL/GenBank/DDBJ whole genome shotgun (WGS) entry which is preliminary data.</text>
</comment>
<dbReference type="EMBL" id="BQNB010020863">
    <property type="protein sequence ID" value="GJU00423.1"/>
    <property type="molecule type" value="Genomic_DNA"/>
</dbReference>
<evidence type="ECO:0000313" key="4">
    <source>
        <dbReference type="Proteomes" id="UP001151760"/>
    </source>
</evidence>
<name>A0ABQ5ILT4_9ASTR</name>
<evidence type="ECO:0000259" key="2">
    <source>
        <dbReference type="Pfam" id="PF22936"/>
    </source>
</evidence>
<keyword evidence="1" id="KW-0732">Signal</keyword>
<organism evidence="3 4">
    <name type="scientific">Tanacetum coccineum</name>
    <dbReference type="NCBI Taxonomy" id="301880"/>
    <lineage>
        <taxon>Eukaryota</taxon>
        <taxon>Viridiplantae</taxon>
        <taxon>Streptophyta</taxon>
        <taxon>Embryophyta</taxon>
        <taxon>Tracheophyta</taxon>
        <taxon>Spermatophyta</taxon>
        <taxon>Magnoliopsida</taxon>
        <taxon>eudicotyledons</taxon>
        <taxon>Gunneridae</taxon>
        <taxon>Pentapetalae</taxon>
        <taxon>asterids</taxon>
        <taxon>campanulids</taxon>
        <taxon>Asterales</taxon>
        <taxon>Asteraceae</taxon>
        <taxon>Asteroideae</taxon>
        <taxon>Anthemideae</taxon>
        <taxon>Anthemidinae</taxon>
        <taxon>Tanacetum</taxon>
    </lineage>
</organism>
<gene>
    <name evidence="3" type="ORF">Tco_1110761</name>
</gene>
<protein>
    <recommendedName>
        <fullName evidence="2">Retrovirus-related Pol polyprotein from transposon TNT 1-94-like beta-barrel domain-containing protein</fullName>
    </recommendedName>
</protein>
<evidence type="ECO:0000256" key="1">
    <source>
        <dbReference type="SAM" id="SignalP"/>
    </source>
</evidence>
<reference evidence="3" key="1">
    <citation type="journal article" date="2022" name="Int. J. Mol. Sci.">
        <title>Draft Genome of Tanacetum Coccineum: Genomic Comparison of Closely Related Tanacetum-Family Plants.</title>
        <authorList>
            <person name="Yamashiro T."/>
            <person name="Shiraishi A."/>
            <person name="Nakayama K."/>
            <person name="Satake H."/>
        </authorList>
    </citation>
    <scope>NUCLEOTIDE SEQUENCE</scope>
</reference>
<dbReference type="Proteomes" id="UP001151760">
    <property type="component" value="Unassembled WGS sequence"/>
</dbReference>
<accession>A0ABQ5ILT4</accession>
<dbReference type="Pfam" id="PF22936">
    <property type="entry name" value="Pol_BBD"/>
    <property type="match status" value="1"/>
</dbReference>
<proteinExistence type="predicted"/>
<keyword evidence="4" id="KW-1185">Reference proteome</keyword>
<feature type="signal peptide" evidence="1">
    <location>
        <begin position="1"/>
        <end position="20"/>
    </location>
</feature>
<feature type="domain" description="Retrovirus-related Pol polyprotein from transposon TNT 1-94-like beta-barrel" evidence="2">
    <location>
        <begin position="150"/>
        <end position="228"/>
    </location>
</feature>
<evidence type="ECO:0000313" key="3">
    <source>
        <dbReference type="EMBL" id="GJU00423.1"/>
    </source>
</evidence>